<feature type="region of interest" description="Disordered" evidence="1">
    <location>
        <begin position="1"/>
        <end position="37"/>
    </location>
</feature>
<accession>A0A5P2UYC9</accession>
<protein>
    <submittedName>
        <fullName evidence="3">Uncharacterized protein</fullName>
    </submittedName>
</protein>
<proteinExistence type="predicted"/>
<reference evidence="2" key="3">
    <citation type="submission" date="2020-09" db="EMBL/GenBank/DDBJ databases">
        <authorList>
            <person name="Sun Q."/>
            <person name="Ohkuma M."/>
        </authorList>
    </citation>
    <scope>NUCLEOTIDE SEQUENCE</scope>
    <source>
        <strain evidence="2">JCM 4834</strain>
    </source>
</reference>
<gene>
    <name evidence="3" type="ORF">CP968_33400</name>
    <name evidence="2" type="ORF">GCM10010371_46560</name>
</gene>
<reference evidence="2" key="1">
    <citation type="journal article" date="2014" name="Int. J. Syst. Evol. Microbiol.">
        <title>Complete genome sequence of Corynebacterium casei LMG S-19264T (=DSM 44701T), isolated from a smear-ripened cheese.</title>
        <authorList>
            <consortium name="US DOE Joint Genome Institute (JGI-PGF)"/>
            <person name="Walter F."/>
            <person name="Albersmeier A."/>
            <person name="Kalinowski J."/>
            <person name="Ruckert C."/>
        </authorList>
    </citation>
    <scope>NUCLEOTIDE SEQUENCE</scope>
    <source>
        <strain evidence="2">JCM 4834</strain>
    </source>
</reference>
<dbReference type="EMBL" id="BMVX01000019">
    <property type="protein sequence ID" value="GGZ81663.1"/>
    <property type="molecule type" value="Genomic_DNA"/>
</dbReference>
<dbReference type="Proteomes" id="UP000634660">
    <property type="component" value="Unassembled WGS sequence"/>
</dbReference>
<dbReference type="KEGG" id="ssub:CP968_33400"/>
<sequence length="98" mass="10147">MPPGPGDADARPAGPFPPPPVTASAANRRAPVRGDAPWRPDLRLRAIGTEITGSHPIVTSGLPAGAEVSRGLARCRERSSGSHATGLGLPSRLTIRQR</sequence>
<name>A0A5P2UYC9_9ACTN</name>
<evidence type="ECO:0000313" key="2">
    <source>
        <dbReference type="EMBL" id="GGZ81663.1"/>
    </source>
</evidence>
<reference evidence="3 4" key="2">
    <citation type="submission" date="2017-09" db="EMBL/GenBank/DDBJ databases">
        <authorList>
            <person name="Lee N."/>
            <person name="Cho B.-K."/>
        </authorList>
    </citation>
    <scope>NUCLEOTIDE SEQUENCE [LARGE SCALE GENOMIC DNA]</scope>
    <source>
        <strain evidence="3 4">ATCC 27467</strain>
    </source>
</reference>
<evidence type="ECO:0000256" key="1">
    <source>
        <dbReference type="SAM" id="MobiDB-lite"/>
    </source>
</evidence>
<dbReference type="EMBL" id="CP023701">
    <property type="protein sequence ID" value="QEU82504.1"/>
    <property type="molecule type" value="Genomic_DNA"/>
</dbReference>
<dbReference type="Proteomes" id="UP000326831">
    <property type="component" value="Chromosome"/>
</dbReference>
<feature type="region of interest" description="Disordered" evidence="1">
    <location>
        <begin position="73"/>
        <end position="98"/>
    </location>
</feature>
<keyword evidence="4" id="KW-1185">Reference proteome</keyword>
<evidence type="ECO:0000313" key="3">
    <source>
        <dbReference type="EMBL" id="QEU82504.1"/>
    </source>
</evidence>
<organism evidence="3 4">
    <name type="scientific">Streptomyces subrutilus</name>
    <dbReference type="NCBI Taxonomy" id="36818"/>
    <lineage>
        <taxon>Bacteria</taxon>
        <taxon>Bacillati</taxon>
        <taxon>Actinomycetota</taxon>
        <taxon>Actinomycetes</taxon>
        <taxon>Kitasatosporales</taxon>
        <taxon>Streptomycetaceae</taxon>
        <taxon>Streptomyces</taxon>
    </lineage>
</organism>
<dbReference type="AlphaFoldDB" id="A0A5P2UYC9"/>
<evidence type="ECO:0000313" key="4">
    <source>
        <dbReference type="Proteomes" id="UP000326831"/>
    </source>
</evidence>